<gene>
    <name evidence="4" type="ORF">AAAX94_16120</name>
</gene>
<keyword evidence="2" id="KW-0472">Membrane</keyword>
<evidence type="ECO:0000313" key="4">
    <source>
        <dbReference type="EMBL" id="MEQ2414538.1"/>
    </source>
</evidence>
<dbReference type="InterPro" id="IPR011050">
    <property type="entry name" value="Pectin_lyase_fold/virulence"/>
</dbReference>
<keyword evidence="5" id="KW-1185">Reference proteome</keyword>
<feature type="compositionally biased region" description="Gly residues" evidence="1">
    <location>
        <begin position="672"/>
        <end position="686"/>
    </location>
</feature>
<feature type="compositionally biased region" description="Low complexity" evidence="1">
    <location>
        <begin position="525"/>
        <end position="547"/>
    </location>
</feature>
<evidence type="ECO:0000256" key="1">
    <source>
        <dbReference type="SAM" id="MobiDB-lite"/>
    </source>
</evidence>
<dbReference type="SUPFAM" id="SSF51126">
    <property type="entry name" value="Pectin lyase-like"/>
    <property type="match status" value="1"/>
</dbReference>
<dbReference type="EMBL" id="JBBNFW010000192">
    <property type="protein sequence ID" value="MEQ2414538.1"/>
    <property type="molecule type" value="Genomic_DNA"/>
</dbReference>
<sequence length="745" mass="78232">MKKQQILALIMAGTLAAGMAPATMAFAESDAQTVTTDDTAAAVESDEAAEPVQDTAAPAEEGDAAAETPAEAPAEDNTADNAATQEPSQDQTDTPAADQSTDSSQADGFESGDAETQEAGEAGIATQAEENSDASEETSTGKIYFQDAEGNQTECKTLADAILMAPANADKNAAPSQILVTGTIEISDTIVISDSRNVSIAAAEDGTVIKRADGFLDDMFMVQGENTAFQFGTGKNGDTVLSLTVDASSADDATGSIVSLEKGYFGMSDGVTLTGNRTSAPGSAIYNQGGSIGLGGGTITDNQSMDKGGAIYSEGEIRVSGNVIVSENYDDGVNYENSIVLSGENAYIAATGVLSDTANLQVRRSDADVVKAFVTIGKDADGTAYTTMENVLEHVHYLDTDKYTVNTTTGQLEEVKTPTVERMKLKAESLAWNTAYDHTVDLSFTTNDAGVGGKYYATWVKKSEDTPSFEDAKNNNVAEGDIATKVEVQLTGVAYDTDIKVVVYGVDSKGVEAEKPLVLTLDAKATPTEEPAEPTPTTRPALTPPVTDSKVTGLEEPLAFYPKTMYNFKVVGAGTENTNPVKGDTKWIPYGWSVNKDNIRSGYEKSFSIGNKYGIKDAKTFTMYIFFQKYIYNGTDWVAVSGVQEALEQKFYSKAIEFTVTPSGTITPTGTDGSGSGDGYNGGSGDGSDSTDPENYSGDDSSTGSSSASNARTADNSPIATMMMLASLSLVAGGYVLVRKRKREN</sequence>
<keyword evidence="2" id="KW-0812">Transmembrane</keyword>
<feature type="region of interest" description="Disordered" evidence="1">
    <location>
        <begin position="663"/>
        <end position="713"/>
    </location>
</feature>
<evidence type="ECO:0000256" key="3">
    <source>
        <dbReference type="SAM" id="SignalP"/>
    </source>
</evidence>
<feature type="transmembrane region" description="Helical" evidence="2">
    <location>
        <begin position="719"/>
        <end position="738"/>
    </location>
</feature>
<feature type="compositionally biased region" description="Low complexity" evidence="1">
    <location>
        <begin position="698"/>
        <end position="709"/>
    </location>
</feature>
<organism evidence="4 5">
    <name type="scientific">Blautia acetigignens</name>
    <dbReference type="NCBI Taxonomy" id="2981783"/>
    <lineage>
        <taxon>Bacteria</taxon>
        <taxon>Bacillati</taxon>
        <taxon>Bacillota</taxon>
        <taxon>Clostridia</taxon>
        <taxon>Lachnospirales</taxon>
        <taxon>Lachnospiraceae</taxon>
        <taxon>Blautia</taxon>
    </lineage>
</organism>
<evidence type="ECO:0008006" key="6">
    <source>
        <dbReference type="Google" id="ProtNLM"/>
    </source>
</evidence>
<feature type="chain" id="PRO_5047339797" description="LPXTG cell wall anchor domain-containing protein" evidence="3">
    <location>
        <begin position="28"/>
        <end position="745"/>
    </location>
</feature>
<proteinExistence type="predicted"/>
<feature type="compositionally biased region" description="Polar residues" evidence="1">
    <location>
        <begin position="85"/>
        <end position="106"/>
    </location>
</feature>
<evidence type="ECO:0000256" key="2">
    <source>
        <dbReference type="SAM" id="Phobius"/>
    </source>
</evidence>
<evidence type="ECO:0000313" key="5">
    <source>
        <dbReference type="Proteomes" id="UP001470752"/>
    </source>
</evidence>
<dbReference type="Proteomes" id="UP001470752">
    <property type="component" value="Unassembled WGS sequence"/>
</dbReference>
<feature type="compositionally biased region" description="Low complexity" evidence="1">
    <location>
        <begin position="54"/>
        <end position="72"/>
    </location>
</feature>
<protein>
    <recommendedName>
        <fullName evidence="6">LPXTG cell wall anchor domain-containing protein</fullName>
    </recommendedName>
</protein>
<feature type="signal peptide" evidence="3">
    <location>
        <begin position="1"/>
        <end position="27"/>
    </location>
</feature>
<dbReference type="RefSeq" id="WP_349084596.1">
    <property type="nucleotide sequence ID" value="NZ_JBBNFW010000192.1"/>
</dbReference>
<comment type="caution">
    <text evidence="4">The sequence shown here is derived from an EMBL/GenBank/DDBJ whole genome shotgun (WGS) entry which is preliminary data.</text>
</comment>
<reference evidence="4 5" key="1">
    <citation type="submission" date="2024-04" db="EMBL/GenBank/DDBJ databases">
        <title>Human intestinal bacterial collection.</title>
        <authorList>
            <person name="Pauvert C."/>
            <person name="Hitch T.C.A."/>
            <person name="Clavel T."/>
        </authorList>
    </citation>
    <scope>NUCLEOTIDE SEQUENCE [LARGE SCALE GENOMIC DNA]</scope>
    <source>
        <strain evidence="4 5">CLA-AA-H161</strain>
    </source>
</reference>
<keyword evidence="3" id="KW-0732">Signal</keyword>
<feature type="region of interest" description="Disordered" evidence="1">
    <location>
        <begin position="524"/>
        <end position="548"/>
    </location>
</feature>
<feature type="region of interest" description="Disordered" evidence="1">
    <location>
        <begin position="30"/>
        <end position="119"/>
    </location>
</feature>
<keyword evidence="2" id="KW-1133">Transmembrane helix</keyword>
<feature type="compositionally biased region" description="Low complexity" evidence="1">
    <location>
        <begin position="30"/>
        <end position="43"/>
    </location>
</feature>
<accession>A0ABV1CS26</accession>
<name>A0ABV1CS26_9FIRM</name>